<dbReference type="OrthoDB" id="2242169at2"/>
<dbReference type="InterPro" id="IPR021994">
    <property type="entry name" value="DUF3592"/>
</dbReference>
<gene>
    <name evidence="3" type="ORF">RU08_21575</name>
</gene>
<reference evidence="3 4" key="1">
    <citation type="submission" date="2014-12" db="EMBL/GenBank/DDBJ databases">
        <title>16Stimator: statistical estimation of ribosomal gene copy numbers from draft genome assemblies.</title>
        <authorList>
            <person name="Perisin M.A."/>
            <person name="Vetter M."/>
            <person name="Gilbert J.A."/>
            <person name="Bergelson J."/>
        </authorList>
    </citation>
    <scope>NUCLEOTIDE SEQUENCE [LARGE SCALE GENOMIC DNA]</scope>
    <source>
        <strain evidence="3 4">MEJ086</strain>
    </source>
</reference>
<name>A0A0D0KH92_9PSED</name>
<protein>
    <recommendedName>
        <fullName evidence="2">DUF3592 domain-containing protein</fullName>
    </recommendedName>
</protein>
<feature type="transmembrane region" description="Helical" evidence="1">
    <location>
        <begin position="101"/>
        <end position="123"/>
    </location>
</feature>
<dbReference type="AlphaFoldDB" id="A0A0D0KH92"/>
<dbReference type="Pfam" id="PF12158">
    <property type="entry name" value="DUF3592"/>
    <property type="match status" value="1"/>
</dbReference>
<evidence type="ECO:0000256" key="1">
    <source>
        <dbReference type="SAM" id="Phobius"/>
    </source>
</evidence>
<evidence type="ECO:0000313" key="3">
    <source>
        <dbReference type="EMBL" id="KIP96305.1"/>
    </source>
</evidence>
<keyword evidence="1" id="KW-0812">Transmembrane</keyword>
<accession>A0A0D0KH92</accession>
<organism evidence="3 4">
    <name type="scientific">Pseudomonas fulva</name>
    <dbReference type="NCBI Taxonomy" id="47880"/>
    <lineage>
        <taxon>Bacteria</taxon>
        <taxon>Pseudomonadati</taxon>
        <taxon>Pseudomonadota</taxon>
        <taxon>Gammaproteobacteria</taxon>
        <taxon>Pseudomonadales</taxon>
        <taxon>Pseudomonadaceae</taxon>
        <taxon>Pseudomonas</taxon>
    </lineage>
</organism>
<keyword evidence="1" id="KW-1133">Transmembrane helix</keyword>
<dbReference type="RefSeq" id="WP_042555918.1">
    <property type="nucleotide sequence ID" value="NZ_JXQW01000063.1"/>
</dbReference>
<evidence type="ECO:0000259" key="2">
    <source>
        <dbReference type="Pfam" id="PF12158"/>
    </source>
</evidence>
<evidence type="ECO:0000313" key="4">
    <source>
        <dbReference type="Proteomes" id="UP000032068"/>
    </source>
</evidence>
<comment type="caution">
    <text evidence="3">The sequence shown here is derived from an EMBL/GenBank/DDBJ whole genome shotgun (WGS) entry which is preliminary data.</text>
</comment>
<sequence length="222" mass="24503">MKTAWLWLFPGIGALLLAVAIGIQVSRISGEAQMMRVEGSIVDVEDGCPTVSFTTLDGTLGEYHSSTCSTPPSFDIGERVAVYYDPQEPERARIDSFEQNWIGSLIVGGIGAVFLAIGLLFVLPPLFAKRRAAELRVSGTAVQAELVDVELNGSLSINGRNPYRIVAQWLNPQTNKLHVFRSENLWFDPGPYISESLVTVMIDPSNPRRYSMDTRFLPELVD</sequence>
<keyword evidence="1" id="KW-0472">Membrane</keyword>
<dbReference type="EMBL" id="JXQW01000063">
    <property type="protein sequence ID" value="KIP96305.1"/>
    <property type="molecule type" value="Genomic_DNA"/>
</dbReference>
<feature type="domain" description="DUF3592" evidence="2">
    <location>
        <begin position="52"/>
        <end position="97"/>
    </location>
</feature>
<proteinExistence type="predicted"/>
<dbReference type="Proteomes" id="UP000032068">
    <property type="component" value="Unassembled WGS sequence"/>
</dbReference>